<gene>
    <name evidence="4" type="ORF">D4A35_13520</name>
</gene>
<dbReference type="InterPro" id="IPR001173">
    <property type="entry name" value="Glyco_trans_2-like"/>
</dbReference>
<dbReference type="Pfam" id="PF00535">
    <property type="entry name" value="Glycos_transf_2"/>
    <property type="match status" value="1"/>
</dbReference>
<accession>A0A5P3XHK9</accession>
<dbReference type="GO" id="GO:0016757">
    <property type="term" value="F:glycosyltransferase activity"/>
    <property type="evidence" value="ECO:0007669"/>
    <property type="project" value="UniProtKB-KW"/>
</dbReference>
<sequence>MRGANMLNDIKVSIILPVYNVEKYLKECLESAINQTLDNIEIIAINDGSTDNSFEILEQYKYSNDIKIINQENKGLSQARNTGLKEAKGEYVYFLDSDDYIDKDAMRYCYEKCKENELDILNFDAISFKDNENSKVDLNEDYDRSNMIESCKIYNGEDYYNYLMRNNAYRQPVWLNMYKREFLIANNLLFYPGLIHEDELFTKLAYLKSKRIMYIAKQFFFRRVRENSIMTTKISKNKVESLIIIVENIYIYFKENEKNLNSETINNITKYLESLCSIALTRNLLMDGTDEEILDVRNRIINCINNRNELQSTRLKIQIRFPKFYEKIYKIKTSINKK</sequence>
<dbReference type="Proteomes" id="UP000326961">
    <property type="component" value="Chromosome"/>
</dbReference>
<evidence type="ECO:0000256" key="2">
    <source>
        <dbReference type="ARBA" id="ARBA00022679"/>
    </source>
</evidence>
<keyword evidence="2 4" id="KW-0808">Transferase</keyword>
<dbReference type="AlphaFoldDB" id="A0A5P3XHK9"/>
<evidence type="ECO:0000313" key="4">
    <source>
        <dbReference type="EMBL" id="QEZ69849.1"/>
    </source>
</evidence>
<dbReference type="SUPFAM" id="SSF53448">
    <property type="entry name" value="Nucleotide-diphospho-sugar transferases"/>
    <property type="match status" value="1"/>
</dbReference>
<feature type="domain" description="Glycosyltransferase 2-like" evidence="3">
    <location>
        <begin position="13"/>
        <end position="138"/>
    </location>
</feature>
<protein>
    <submittedName>
        <fullName evidence="4">Glycosyltransferase</fullName>
    </submittedName>
</protein>
<dbReference type="PANTHER" id="PTHR22916">
    <property type="entry name" value="GLYCOSYLTRANSFERASE"/>
    <property type="match status" value="1"/>
</dbReference>
<name>A0A5P3XHK9_PARBF</name>
<evidence type="ECO:0000313" key="5">
    <source>
        <dbReference type="Proteomes" id="UP000326961"/>
    </source>
</evidence>
<evidence type="ECO:0000256" key="1">
    <source>
        <dbReference type="ARBA" id="ARBA00022676"/>
    </source>
</evidence>
<dbReference type="Gene3D" id="3.90.550.10">
    <property type="entry name" value="Spore Coat Polysaccharide Biosynthesis Protein SpsA, Chain A"/>
    <property type="match status" value="1"/>
</dbReference>
<evidence type="ECO:0000259" key="3">
    <source>
        <dbReference type="Pfam" id="PF00535"/>
    </source>
</evidence>
<dbReference type="PANTHER" id="PTHR22916:SF51">
    <property type="entry name" value="GLYCOSYLTRANSFERASE EPSH-RELATED"/>
    <property type="match status" value="1"/>
</dbReference>
<reference evidence="4 5" key="1">
    <citation type="submission" date="2018-09" db="EMBL/GenBank/DDBJ databases">
        <title>A clostridial neurotoxin that targets Anopheles mosquitoes.</title>
        <authorList>
            <person name="Contreras E."/>
            <person name="Masuyer G."/>
            <person name="Qureshi N."/>
            <person name="Chawla S."/>
            <person name="Lim H.L."/>
            <person name="Chen J."/>
            <person name="Stenmark P."/>
            <person name="Gill S."/>
        </authorList>
    </citation>
    <scope>NUCLEOTIDE SEQUENCE [LARGE SCALE GENOMIC DNA]</scope>
    <source>
        <strain evidence="4 5">Cbm</strain>
    </source>
</reference>
<dbReference type="EMBL" id="CP032452">
    <property type="protein sequence ID" value="QEZ69849.1"/>
    <property type="molecule type" value="Genomic_DNA"/>
</dbReference>
<dbReference type="CDD" id="cd00761">
    <property type="entry name" value="Glyco_tranf_GTA_type"/>
    <property type="match status" value="1"/>
</dbReference>
<organism evidence="4 5">
    <name type="scientific">Paraclostridium bifermentans</name>
    <name type="common">Clostridium bifermentans</name>
    <dbReference type="NCBI Taxonomy" id="1490"/>
    <lineage>
        <taxon>Bacteria</taxon>
        <taxon>Bacillati</taxon>
        <taxon>Bacillota</taxon>
        <taxon>Clostridia</taxon>
        <taxon>Peptostreptococcales</taxon>
        <taxon>Peptostreptococcaceae</taxon>
        <taxon>Paraclostridium</taxon>
    </lineage>
</organism>
<keyword evidence="1" id="KW-0328">Glycosyltransferase</keyword>
<dbReference type="InterPro" id="IPR029044">
    <property type="entry name" value="Nucleotide-diphossugar_trans"/>
</dbReference>
<proteinExistence type="predicted"/>